<comment type="caution">
    <text evidence="1">The sequence shown here is derived from an EMBL/GenBank/DDBJ whole genome shotgun (WGS) entry which is preliminary data.</text>
</comment>
<protein>
    <submittedName>
        <fullName evidence="1">Uncharacterized protein</fullName>
    </submittedName>
</protein>
<evidence type="ECO:0000313" key="1">
    <source>
        <dbReference type="EMBL" id="CAD6490380.1"/>
    </source>
</evidence>
<dbReference type="AlphaFoldDB" id="A0A811T2P3"/>
<dbReference type="Proteomes" id="UP000606624">
    <property type="component" value="Unassembled WGS sequence"/>
</dbReference>
<reference evidence="1" key="1">
    <citation type="submission" date="2020-10" db="EMBL/GenBank/DDBJ databases">
        <authorList>
            <person name="Hahn C.J."/>
            <person name="Laso-Perez R."/>
            <person name="Vulcano F."/>
            <person name="Vaziourakis K.-M."/>
            <person name="Stokke R."/>
            <person name="Steen I.H."/>
            <person name="Teske A."/>
            <person name="Boetius A."/>
            <person name="Liebeke M."/>
            <person name="Amann R."/>
            <person name="Knittel K."/>
        </authorList>
    </citation>
    <scope>NUCLEOTIDE SEQUENCE</scope>
    <source>
        <strain evidence="1">Gfbio:e3339647-f889-4370-9287-4fb5cb688e4c:AG392E03_GoMArc1</strain>
    </source>
</reference>
<sequence>MDIRMDLEIHFHQQDEASVYLESNTSGKEGEFGEILMFCCFALRSMANLGRHPITSSLATLLFQIGDHLIELPDHYSPDDAKLVDYKGNPGRKRFIAGLRCTNENFNFKFKPKGFGLLARGIGYYAPNSVIILLRYLVEKRIDDEDFISNLAQAAKKCGEAYISGDLSPRTQHQIALMIAFSVSEMGR</sequence>
<proteinExistence type="predicted"/>
<gene>
    <name evidence="1" type="ORF">KFBDDELM_00264</name>
</gene>
<name>A0A811T2P3_9EURY</name>
<accession>A0A811T2P3</accession>
<organism evidence="1 2">
    <name type="scientific">Candidatus Argoarchaeum ethanivorans</name>
    <dbReference type="NCBI Taxonomy" id="2608793"/>
    <lineage>
        <taxon>Archaea</taxon>
        <taxon>Methanobacteriati</taxon>
        <taxon>Methanobacteriota</taxon>
        <taxon>Stenosarchaea group</taxon>
        <taxon>Methanomicrobia</taxon>
        <taxon>Methanosarcinales</taxon>
        <taxon>Methanosarcinales incertae sedis</taxon>
        <taxon>GOM Arc I cluster</taxon>
        <taxon>Candidatus Argoarchaeum</taxon>
    </lineage>
</organism>
<evidence type="ECO:0000313" key="2">
    <source>
        <dbReference type="Proteomes" id="UP000606624"/>
    </source>
</evidence>
<dbReference type="EMBL" id="CAJHIN010000021">
    <property type="protein sequence ID" value="CAD6490380.1"/>
    <property type="molecule type" value="Genomic_DNA"/>
</dbReference>